<accession>A0A1I0ZJU7</accession>
<feature type="transmembrane region" description="Helical" evidence="1">
    <location>
        <begin position="146"/>
        <end position="164"/>
    </location>
</feature>
<keyword evidence="1" id="KW-0472">Membrane</keyword>
<evidence type="ECO:0000259" key="2">
    <source>
        <dbReference type="SMART" id="SM00014"/>
    </source>
</evidence>
<feature type="transmembrane region" description="Helical" evidence="1">
    <location>
        <begin position="106"/>
        <end position="126"/>
    </location>
</feature>
<sequence>METSHPRRGGGRGPRTTALARAAALALAAGVPVAALAWLVRAEHDGLTGWDARVVDSATTFARERPGLPRALVVWQETTQPVWLVLGVTLVALVVWRRYRLPGRAAWAVATVLVVWGLGVALKSAVGRARPVVQEALEHAPGYSFPSGHAVNSSAALTVLLLLLRPVLTRRALGAVAVVGGLVVALTAADRVLLGVHYPSDVAAGLLVGTAASLASYAGWSGAAGREARRTGAVGTGAARTGAR</sequence>
<feature type="transmembrane region" description="Helical" evidence="1">
    <location>
        <begin position="202"/>
        <end position="220"/>
    </location>
</feature>
<dbReference type="STRING" id="988821.SAMN05421867_11141"/>
<dbReference type="InterPro" id="IPR000326">
    <property type="entry name" value="PAP2/HPO"/>
</dbReference>
<feature type="domain" description="Phosphatidic acid phosphatase type 2/haloperoxidase" evidence="2">
    <location>
        <begin position="102"/>
        <end position="217"/>
    </location>
</feature>
<dbReference type="AlphaFoldDB" id="A0A1I0ZJU7"/>
<gene>
    <name evidence="3" type="ORF">SAMN05421867_11141</name>
</gene>
<keyword evidence="4" id="KW-1185">Reference proteome</keyword>
<feature type="transmembrane region" description="Helical" evidence="1">
    <location>
        <begin position="82"/>
        <end position="99"/>
    </location>
</feature>
<reference evidence="3 4" key="1">
    <citation type="submission" date="2016-10" db="EMBL/GenBank/DDBJ databases">
        <authorList>
            <person name="de Groot N.N."/>
        </authorList>
    </citation>
    <scope>NUCLEOTIDE SEQUENCE [LARGE SCALE GENOMIC DNA]</scope>
    <source>
        <strain evidence="3 4">CGMCC 4.6945</strain>
    </source>
</reference>
<protein>
    <submittedName>
        <fullName evidence="3">Undecaprenyl-diphosphatase</fullName>
    </submittedName>
</protein>
<dbReference type="PANTHER" id="PTHR14969">
    <property type="entry name" value="SPHINGOSINE-1-PHOSPHATE PHOSPHOHYDROLASE"/>
    <property type="match status" value="1"/>
</dbReference>
<dbReference type="RefSeq" id="WP_090033492.1">
    <property type="nucleotide sequence ID" value="NZ_BONM01000007.1"/>
</dbReference>
<dbReference type="Gene3D" id="1.20.144.10">
    <property type="entry name" value="Phosphatidic acid phosphatase type 2/haloperoxidase"/>
    <property type="match status" value="1"/>
</dbReference>
<organism evidence="3 4">
    <name type="scientific">Cellulomonas marina</name>
    <dbReference type="NCBI Taxonomy" id="988821"/>
    <lineage>
        <taxon>Bacteria</taxon>
        <taxon>Bacillati</taxon>
        <taxon>Actinomycetota</taxon>
        <taxon>Actinomycetes</taxon>
        <taxon>Micrococcales</taxon>
        <taxon>Cellulomonadaceae</taxon>
        <taxon>Cellulomonas</taxon>
    </lineage>
</organism>
<dbReference type="OrthoDB" id="5289372at2"/>
<dbReference type="SUPFAM" id="SSF48317">
    <property type="entry name" value="Acid phosphatase/Vanadium-dependent haloperoxidase"/>
    <property type="match status" value="1"/>
</dbReference>
<dbReference type="InterPro" id="IPR036938">
    <property type="entry name" value="PAP2/HPO_sf"/>
</dbReference>
<feature type="transmembrane region" description="Helical" evidence="1">
    <location>
        <begin position="176"/>
        <end position="196"/>
    </location>
</feature>
<dbReference type="SMART" id="SM00014">
    <property type="entry name" value="acidPPc"/>
    <property type="match status" value="1"/>
</dbReference>
<evidence type="ECO:0000256" key="1">
    <source>
        <dbReference type="SAM" id="Phobius"/>
    </source>
</evidence>
<dbReference type="PANTHER" id="PTHR14969:SF13">
    <property type="entry name" value="AT30094P"/>
    <property type="match status" value="1"/>
</dbReference>
<keyword evidence="1" id="KW-0812">Transmembrane</keyword>
<dbReference type="Pfam" id="PF01569">
    <property type="entry name" value="PAP2"/>
    <property type="match status" value="1"/>
</dbReference>
<evidence type="ECO:0000313" key="3">
    <source>
        <dbReference type="EMBL" id="SFB24678.1"/>
    </source>
</evidence>
<feature type="transmembrane region" description="Helical" evidence="1">
    <location>
        <begin position="20"/>
        <end position="40"/>
    </location>
</feature>
<keyword evidence="1" id="KW-1133">Transmembrane helix</keyword>
<dbReference type="Proteomes" id="UP000199012">
    <property type="component" value="Unassembled WGS sequence"/>
</dbReference>
<proteinExistence type="predicted"/>
<dbReference type="EMBL" id="FOKA01000011">
    <property type="protein sequence ID" value="SFB24678.1"/>
    <property type="molecule type" value="Genomic_DNA"/>
</dbReference>
<evidence type="ECO:0000313" key="4">
    <source>
        <dbReference type="Proteomes" id="UP000199012"/>
    </source>
</evidence>
<name>A0A1I0ZJU7_9CELL</name>